<evidence type="ECO:0000313" key="4">
    <source>
        <dbReference type="Proteomes" id="UP000462760"/>
    </source>
</evidence>
<dbReference type="InterPro" id="IPR028976">
    <property type="entry name" value="CheC-like_sf"/>
</dbReference>
<proteinExistence type="predicted"/>
<comment type="caution">
    <text evidence="3">The sequence shown here is derived from an EMBL/GenBank/DDBJ whole genome shotgun (WGS) entry which is preliminary data.</text>
</comment>
<dbReference type="Gene3D" id="3.40.1550.10">
    <property type="entry name" value="CheC-like"/>
    <property type="match status" value="1"/>
</dbReference>
<organism evidence="3 4">
    <name type="scientific">Anaerosalibacter bizertensis</name>
    <dbReference type="NCBI Taxonomy" id="932217"/>
    <lineage>
        <taxon>Bacteria</taxon>
        <taxon>Bacillati</taxon>
        <taxon>Bacillota</taxon>
        <taxon>Tissierellia</taxon>
        <taxon>Tissierellales</taxon>
        <taxon>Sporanaerobacteraceae</taxon>
        <taxon>Anaerosalibacter</taxon>
    </lineage>
</organism>
<dbReference type="OrthoDB" id="456328at2"/>
<dbReference type="PANTHER" id="PTHR43484">
    <property type="match status" value="1"/>
</dbReference>
<dbReference type="EMBL" id="VULR01000013">
    <property type="protein sequence ID" value="MSS43978.1"/>
    <property type="molecule type" value="Genomic_DNA"/>
</dbReference>
<dbReference type="RefSeq" id="WP_154484651.1">
    <property type="nucleotide sequence ID" value="NZ_VULR01000013.1"/>
</dbReference>
<sequence length="208" mass="23533">MNYKGDMKEDILKELINIYVGQAASLLSEIVDNKIELRVPVIKILDNEYGLESGEYPHLLKGALMVSSMRFENELKGRAELIFPANHIKELISICMGEEIEEVHELAEFTDADLDIIKEIGNIVLNAVIGGLGNFLQMKIHYSMPEVKIFDNIEVEELWGSRKKINMLILFVTFKIGGTEIDGALIINFTLDSMKELMSKVEEIESNL</sequence>
<dbReference type="Pfam" id="PF04509">
    <property type="entry name" value="CheC"/>
    <property type="match status" value="1"/>
</dbReference>
<evidence type="ECO:0000256" key="1">
    <source>
        <dbReference type="ARBA" id="ARBA00022500"/>
    </source>
</evidence>
<dbReference type="CDD" id="cd17910">
    <property type="entry name" value="CheC_ClassII"/>
    <property type="match status" value="1"/>
</dbReference>
<dbReference type="GO" id="GO:0006935">
    <property type="term" value="P:chemotaxis"/>
    <property type="evidence" value="ECO:0007669"/>
    <property type="project" value="UniProtKB-KW"/>
</dbReference>
<dbReference type="SUPFAM" id="SSF103039">
    <property type="entry name" value="CheC-like"/>
    <property type="match status" value="1"/>
</dbReference>
<dbReference type="InterPro" id="IPR051469">
    <property type="entry name" value="FliN/MopA/SpaO"/>
</dbReference>
<feature type="domain" description="CheC-like protein" evidence="2">
    <location>
        <begin position="7"/>
        <end position="44"/>
    </location>
</feature>
<accession>A0A844FJ85</accession>
<gene>
    <name evidence="3" type="ORF">FYJ27_09590</name>
</gene>
<reference evidence="3 4" key="1">
    <citation type="submission" date="2019-08" db="EMBL/GenBank/DDBJ databases">
        <title>In-depth cultivation of the pig gut microbiome towards novel bacterial diversity and tailored functional studies.</title>
        <authorList>
            <person name="Wylensek D."/>
            <person name="Hitch T.C.A."/>
            <person name="Clavel T."/>
        </authorList>
    </citation>
    <scope>NUCLEOTIDE SEQUENCE [LARGE SCALE GENOMIC DNA]</scope>
    <source>
        <strain evidence="3 4">Med78-601-WT-4W-RMD-3</strain>
    </source>
</reference>
<dbReference type="AlphaFoldDB" id="A0A844FJ85"/>
<dbReference type="Proteomes" id="UP000462760">
    <property type="component" value="Unassembled WGS sequence"/>
</dbReference>
<dbReference type="GO" id="GO:0016787">
    <property type="term" value="F:hydrolase activity"/>
    <property type="evidence" value="ECO:0007669"/>
    <property type="project" value="InterPro"/>
</dbReference>
<dbReference type="PANTHER" id="PTHR43484:SF1">
    <property type="entry name" value="FLAGELLAR MOTOR SWITCH PROTEIN FLIN"/>
    <property type="match status" value="1"/>
</dbReference>
<dbReference type="InterPro" id="IPR007597">
    <property type="entry name" value="CheC"/>
</dbReference>
<name>A0A844FJ85_9FIRM</name>
<evidence type="ECO:0000313" key="3">
    <source>
        <dbReference type="EMBL" id="MSS43978.1"/>
    </source>
</evidence>
<keyword evidence="1" id="KW-0145">Chemotaxis</keyword>
<protein>
    <submittedName>
        <fullName evidence="3">Chemotaxis protein CheC</fullName>
    </submittedName>
</protein>
<evidence type="ECO:0000259" key="2">
    <source>
        <dbReference type="Pfam" id="PF04509"/>
    </source>
</evidence>